<name>A0AA88LPR1_CHASR</name>
<proteinExistence type="predicted"/>
<dbReference type="EMBL" id="JAUPFM010000018">
    <property type="protein sequence ID" value="KAK2822344.1"/>
    <property type="molecule type" value="Genomic_DNA"/>
</dbReference>
<accession>A0AA88LPR1</accession>
<protein>
    <submittedName>
        <fullName evidence="2">Uncharacterized protein</fullName>
    </submittedName>
</protein>
<comment type="caution">
    <text evidence="2">The sequence shown here is derived from an EMBL/GenBank/DDBJ whole genome shotgun (WGS) entry which is preliminary data.</text>
</comment>
<evidence type="ECO:0000313" key="2">
    <source>
        <dbReference type="EMBL" id="KAK2822344.1"/>
    </source>
</evidence>
<feature type="region of interest" description="Disordered" evidence="1">
    <location>
        <begin position="1"/>
        <end position="21"/>
    </location>
</feature>
<sequence length="166" mass="17362">MLSAVRAPSSSSSSSSTSFSPFSSTAVATAAQQTPLSSGSRQMIQRLGSQLRHSPTLLTTAQHNTAHRSALLRSACPPKNGPAGAWGSAVVACLNKRINTQSQSTRGSTHTQTGEQCERGSAFPDVCCSFDLLLQLKLHPPPASLTCCHSNTSTRIATTPSLQPTL</sequence>
<dbReference type="Proteomes" id="UP001187415">
    <property type="component" value="Unassembled WGS sequence"/>
</dbReference>
<gene>
    <name evidence="2" type="ORF">Q5P01_022409</name>
</gene>
<dbReference type="AlphaFoldDB" id="A0AA88LPR1"/>
<reference evidence="2" key="1">
    <citation type="submission" date="2023-07" db="EMBL/GenBank/DDBJ databases">
        <title>Chromosome-level Genome Assembly of Striped Snakehead (Channa striata).</title>
        <authorList>
            <person name="Liu H."/>
        </authorList>
    </citation>
    <scope>NUCLEOTIDE SEQUENCE</scope>
    <source>
        <strain evidence="2">Gz</strain>
        <tissue evidence="2">Muscle</tissue>
    </source>
</reference>
<organism evidence="2 3">
    <name type="scientific">Channa striata</name>
    <name type="common">Snakehead murrel</name>
    <name type="synonym">Ophicephalus striatus</name>
    <dbReference type="NCBI Taxonomy" id="64152"/>
    <lineage>
        <taxon>Eukaryota</taxon>
        <taxon>Metazoa</taxon>
        <taxon>Chordata</taxon>
        <taxon>Craniata</taxon>
        <taxon>Vertebrata</taxon>
        <taxon>Euteleostomi</taxon>
        <taxon>Actinopterygii</taxon>
        <taxon>Neopterygii</taxon>
        <taxon>Teleostei</taxon>
        <taxon>Neoteleostei</taxon>
        <taxon>Acanthomorphata</taxon>
        <taxon>Anabantaria</taxon>
        <taxon>Anabantiformes</taxon>
        <taxon>Channoidei</taxon>
        <taxon>Channidae</taxon>
        <taxon>Channa</taxon>
    </lineage>
</organism>
<evidence type="ECO:0000313" key="3">
    <source>
        <dbReference type="Proteomes" id="UP001187415"/>
    </source>
</evidence>
<evidence type="ECO:0000256" key="1">
    <source>
        <dbReference type="SAM" id="MobiDB-lite"/>
    </source>
</evidence>
<keyword evidence="3" id="KW-1185">Reference proteome</keyword>